<dbReference type="InterPro" id="IPR010496">
    <property type="entry name" value="AL/BT2_dom"/>
</dbReference>
<protein>
    <recommendedName>
        <fullName evidence="1">3-keto-alpha-glucoside-1,2-lyase/3-keto-2-hydroxy-glucal hydratase domain-containing protein</fullName>
    </recommendedName>
</protein>
<dbReference type="AlphaFoldDB" id="F3KY51"/>
<sequence>MKRALMITSAALLTALAVAAIQYNPADTELWSPVPPAVSAPPGEAPSDAIVLFNGQDLSAWTARDGTPAPWRVVDGALVVEPGTGDLLSRDAFCSVQLHLEWMVPEPDVSLSGQQRSNSGVFLQDRYEIQVLDSYQNPTYVNGQAAAVYKQAPPLVNAMRPPTQWQTYDIIFTAPTFEGEQVVTPAYVTVLHNGVLVQNHTQLQGPTVFIGQPSYKAHGCAPIRLQDHRNTVYFRNIWVRTL</sequence>
<feature type="domain" description="3-keto-alpha-glucoside-1,2-lyase/3-keto-2-hydroxy-glucal hydratase" evidence="1">
    <location>
        <begin position="49"/>
        <end position="240"/>
    </location>
</feature>
<dbReference type="OrthoDB" id="176168at2"/>
<proteinExistence type="predicted"/>
<evidence type="ECO:0000313" key="2">
    <source>
        <dbReference type="EMBL" id="EGG30973.1"/>
    </source>
</evidence>
<dbReference type="eggNOG" id="COG2133">
    <property type="taxonomic scope" value="Bacteria"/>
</dbReference>
<dbReference type="RefSeq" id="WP_009574322.1">
    <property type="nucleotide sequence ID" value="NZ_AEIG01000001.1"/>
</dbReference>
<evidence type="ECO:0000259" key="1">
    <source>
        <dbReference type="Pfam" id="PF06439"/>
    </source>
</evidence>
<accession>F3KY51</accession>
<keyword evidence="3" id="KW-1185">Reference proteome</keyword>
<gene>
    <name evidence="2" type="ORF">IMCC3088_781</name>
</gene>
<organism evidence="2 3">
    <name type="scientific">Aequoribacter fuscus</name>
    <dbReference type="NCBI Taxonomy" id="2518989"/>
    <lineage>
        <taxon>Bacteria</taxon>
        <taxon>Pseudomonadati</taxon>
        <taxon>Pseudomonadota</taxon>
        <taxon>Gammaproteobacteria</taxon>
        <taxon>Cellvibrionales</taxon>
        <taxon>Halieaceae</taxon>
        <taxon>Aequoribacter</taxon>
    </lineage>
</organism>
<reference evidence="2 3" key="1">
    <citation type="journal article" date="2011" name="J. Bacteriol.">
        <title>Genome sequence of strain IMCC3088, a proteorhodopsin-containing marine bacterium belonging to the OM60/NOR5 clade.</title>
        <authorList>
            <person name="Jang Y."/>
            <person name="Oh H.M."/>
            <person name="Kang I."/>
            <person name="Lee K."/>
            <person name="Yang S.J."/>
            <person name="Cho J.C."/>
        </authorList>
    </citation>
    <scope>NUCLEOTIDE SEQUENCE [LARGE SCALE GENOMIC DNA]</scope>
    <source>
        <strain evidence="2 3">IMCC3088</strain>
    </source>
</reference>
<dbReference type="EMBL" id="AEIG01000001">
    <property type="protein sequence ID" value="EGG30973.1"/>
    <property type="molecule type" value="Genomic_DNA"/>
</dbReference>
<name>F3KY51_9GAMM</name>
<dbReference type="STRING" id="2518989.IMCC3088_781"/>
<comment type="caution">
    <text evidence="2">The sequence shown here is derived from an EMBL/GenBank/DDBJ whole genome shotgun (WGS) entry which is preliminary data.</text>
</comment>
<dbReference type="Proteomes" id="UP000005615">
    <property type="component" value="Unassembled WGS sequence"/>
</dbReference>
<dbReference type="Pfam" id="PF06439">
    <property type="entry name" value="3keto-disac_hyd"/>
    <property type="match status" value="1"/>
</dbReference>
<dbReference type="GO" id="GO:0016787">
    <property type="term" value="F:hydrolase activity"/>
    <property type="evidence" value="ECO:0007669"/>
    <property type="project" value="InterPro"/>
</dbReference>
<dbReference type="Gene3D" id="2.60.120.560">
    <property type="entry name" value="Exo-inulinase, domain 1"/>
    <property type="match status" value="1"/>
</dbReference>
<evidence type="ECO:0000313" key="3">
    <source>
        <dbReference type="Proteomes" id="UP000005615"/>
    </source>
</evidence>